<reference evidence="2 3" key="1">
    <citation type="journal article" date="2016" name="Mol. Biol. Evol.">
        <title>Comparative Genomics of Early-Diverging Mushroom-Forming Fungi Provides Insights into the Origins of Lignocellulose Decay Capabilities.</title>
        <authorList>
            <person name="Nagy L.G."/>
            <person name="Riley R."/>
            <person name="Tritt A."/>
            <person name="Adam C."/>
            <person name="Daum C."/>
            <person name="Floudas D."/>
            <person name="Sun H."/>
            <person name="Yadav J.S."/>
            <person name="Pangilinan J."/>
            <person name="Larsson K.H."/>
            <person name="Matsuura K."/>
            <person name="Barry K."/>
            <person name="Labutti K."/>
            <person name="Kuo R."/>
            <person name="Ohm R.A."/>
            <person name="Bhattacharya S.S."/>
            <person name="Shirouzu T."/>
            <person name="Yoshinaga Y."/>
            <person name="Martin F.M."/>
            <person name="Grigoriev I.V."/>
            <person name="Hibbett D.S."/>
        </authorList>
    </citation>
    <scope>NUCLEOTIDE SEQUENCE [LARGE SCALE GENOMIC DNA]</scope>
    <source>
        <strain evidence="2 3">HHB9708</strain>
    </source>
</reference>
<name>A0A164PAZ3_9AGAM</name>
<dbReference type="EMBL" id="KV419436">
    <property type="protein sequence ID" value="KZS88542.1"/>
    <property type="molecule type" value="Genomic_DNA"/>
</dbReference>
<evidence type="ECO:0000313" key="3">
    <source>
        <dbReference type="Proteomes" id="UP000076722"/>
    </source>
</evidence>
<proteinExistence type="predicted"/>
<keyword evidence="3" id="KW-1185">Reference proteome</keyword>
<feature type="chain" id="PRO_5007852256" evidence="1">
    <location>
        <begin position="22"/>
        <end position="189"/>
    </location>
</feature>
<evidence type="ECO:0000256" key="1">
    <source>
        <dbReference type="SAM" id="SignalP"/>
    </source>
</evidence>
<accession>A0A164PAZ3</accession>
<protein>
    <submittedName>
        <fullName evidence="2">Uncharacterized protein</fullName>
    </submittedName>
</protein>
<sequence length="189" mass="21795">MISHLEVWFLLQSLFETFLVPQEYHQERSERHRRVEIDSLSRIVRTVRMLCISIPIDADIFSTISLPGFGASRTVALISSLDQAQDSDRSGTNILWNVLAENRPHKKSINIVKAMPPRWNREQSGHMYIYEVCPISAWYSYHTLGFGLFKALRLSQMNALNLVRLPNCDVGSVHPLLREGKFSIYPFFS</sequence>
<evidence type="ECO:0000313" key="2">
    <source>
        <dbReference type="EMBL" id="KZS88542.1"/>
    </source>
</evidence>
<feature type="signal peptide" evidence="1">
    <location>
        <begin position="1"/>
        <end position="21"/>
    </location>
</feature>
<keyword evidence="1" id="KW-0732">Signal</keyword>
<organism evidence="2 3">
    <name type="scientific">Sistotremastrum niveocremeum HHB9708</name>
    <dbReference type="NCBI Taxonomy" id="1314777"/>
    <lineage>
        <taxon>Eukaryota</taxon>
        <taxon>Fungi</taxon>
        <taxon>Dikarya</taxon>
        <taxon>Basidiomycota</taxon>
        <taxon>Agaricomycotina</taxon>
        <taxon>Agaricomycetes</taxon>
        <taxon>Sistotremastrales</taxon>
        <taxon>Sistotremastraceae</taxon>
        <taxon>Sertulicium</taxon>
        <taxon>Sertulicium niveocremeum</taxon>
    </lineage>
</organism>
<gene>
    <name evidence="2" type="ORF">SISNIDRAFT_262610</name>
</gene>
<dbReference type="Proteomes" id="UP000076722">
    <property type="component" value="Unassembled WGS sequence"/>
</dbReference>
<dbReference type="AlphaFoldDB" id="A0A164PAZ3"/>